<keyword evidence="3" id="KW-0812">Transmembrane</keyword>
<dbReference type="PANTHER" id="PTHR33281">
    <property type="entry name" value="UPF0187 PROTEIN YNEE"/>
    <property type="match status" value="1"/>
</dbReference>
<dbReference type="GO" id="GO:0042548">
    <property type="term" value="P:regulation of photosynthesis, light reaction"/>
    <property type="evidence" value="ECO:0007669"/>
    <property type="project" value="InterPro"/>
</dbReference>
<dbReference type="Proteomes" id="UP000525078">
    <property type="component" value="Unassembled WGS sequence"/>
</dbReference>
<dbReference type="InterPro" id="IPR044669">
    <property type="entry name" value="YneE/VCCN1/2-like"/>
</dbReference>
<dbReference type="AlphaFoldDB" id="A0A7J6HC06"/>
<evidence type="ECO:0000256" key="1">
    <source>
        <dbReference type="ARBA" id="ARBA00004141"/>
    </source>
</evidence>
<dbReference type="Proteomes" id="UP000583929">
    <property type="component" value="Unassembled WGS sequence"/>
</dbReference>
<dbReference type="GO" id="GO:0005247">
    <property type="term" value="F:voltage-gated chloride channel activity"/>
    <property type="evidence" value="ECO:0007669"/>
    <property type="project" value="InterPro"/>
</dbReference>
<sequence>MPSSSFSSKTLTPNLIFTRNDSTTRVSLSSDFSPKTLSKLHPTLSSKPRTTTSFKVLASSNPTNPSSSSSPSKTLISILRAIPDWADRIKERGMRQNRTLYNHEKWVDHRSSLRHVRHFLSSLSSRVILSLIPPVIAFTSVAAVIASYNSVVLMHWLPEFFPVLRASSLPYQLTAPALALLLVFRTEASYSRFEEGRKAWTKVIAGTNDMARLVITAVKSSSDAQLKKALLQYIMAFPVALKCHVLYGSDAEGDLQNLLERDELAVVLNSKHRPRSIIQFISQSLQMLKLEEAKRITLESKISCFHEGIGVCEQLIGTPIPLSYTRLTSRFLVLWHLTLPIILWDDCHWIVVPATFVSAASLFCIEEVGVLIEEPFPVLALDDLCNLVRENIQEAVASEKRIRAVLNAKRNIYSEQHSSNGHPNL</sequence>
<dbReference type="PANTHER" id="PTHR33281:SF1">
    <property type="entry name" value="VOLTAGE-DEPENDENT CHLORIDE CHANNEL 1, CHLOROPLASTIC"/>
    <property type="match status" value="1"/>
</dbReference>
<evidence type="ECO:0000313" key="7">
    <source>
        <dbReference type="EMBL" id="KAF4386719.1"/>
    </source>
</evidence>
<keyword evidence="5" id="KW-0406">Ion transport</keyword>
<dbReference type="PIRSF" id="PIRSF016988">
    <property type="entry name" value="UCP016988"/>
    <property type="match status" value="1"/>
</dbReference>
<keyword evidence="4" id="KW-1133">Transmembrane helix</keyword>
<evidence type="ECO:0000313" key="10">
    <source>
        <dbReference type="Proteomes" id="UP000583929"/>
    </source>
</evidence>
<comment type="caution">
    <text evidence="8">The sequence shown here is derived from an EMBL/GenBank/DDBJ whole genome shotgun (WGS) entry which is preliminary data.</text>
</comment>
<proteinExistence type="predicted"/>
<organism evidence="8 10">
    <name type="scientific">Cannabis sativa</name>
    <name type="common">Hemp</name>
    <name type="synonym">Marijuana</name>
    <dbReference type="NCBI Taxonomy" id="3483"/>
    <lineage>
        <taxon>Eukaryota</taxon>
        <taxon>Viridiplantae</taxon>
        <taxon>Streptophyta</taxon>
        <taxon>Embryophyta</taxon>
        <taxon>Tracheophyta</taxon>
        <taxon>Spermatophyta</taxon>
        <taxon>Magnoliopsida</taxon>
        <taxon>eudicotyledons</taxon>
        <taxon>Gunneridae</taxon>
        <taxon>Pentapetalae</taxon>
        <taxon>rosids</taxon>
        <taxon>fabids</taxon>
        <taxon>Rosales</taxon>
        <taxon>Cannabaceae</taxon>
        <taxon>Cannabis</taxon>
    </lineage>
</organism>
<keyword evidence="2" id="KW-0813">Transport</keyword>
<gene>
    <name evidence="7" type="ORF">F8388_006674</name>
    <name evidence="8" type="ORF">G4B88_011851</name>
</gene>
<comment type="subcellular location">
    <subcellularLocation>
        <location evidence="1">Membrane</location>
        <topology evidence="1">Multi-pass membrane protein</topology>
    </subcellularLocation>
</comment>
<evidence type="ECO:0000256" key="4">
    <source>
        <dbReference type="ARBA" id="ARBA00022989"/>
    </source>
</evidence>
<evidence type="ECO:0000256" key="2">
    <source>
        <dbReference type="ARBA" id="ARBA00022448"/>
    </source>
</evidence>
<accession>A0A7J6HC06</accession>
<dbReference type="GO" id="GO:0016020">
    <property type="term" value="C:membrane"/>
    <property type="evidence" value="ECO:0007669"/>
    <property type="project" value="UniProtKB-SubCell"/>
</dbReference>
<dbReference type="Pfam" id="PF25539">
    <property type="entry name" value="Bestrophin_2"/>
    <property type="match status" value="1"/>
</dbReference>
<keyword evidence="10" id="KW-1185">Reference proteome</keyword>
<evidence type="ECO:0000313" key="8">
    <source>
        <dbReference type="EMBL" id="KAF4392856.1"/>
    </source>
</evidence>
<dbReference type="EMBL" id="JAATIQ010000050">
    <property type="protein sequence ID" value="KAF4392856.1"/>
    <property type="molecule type" value="Genomic_DNA"/>
</dbReference>
<name>A0A7J6HC06_CANSA</name>
<dbReference type="EMBL" id="JAATIP010000041">
    <property type="protein sequence ID" value="KAF4386719.1"/>
    <property type="molecule type" value="Genomic_DNA"/>
</dbReference>
<evidence type="ECO:0000256" key="3">
    <source>
        <dbReference type="ARBA" id="ARBA00022692"/>
    </source>
</evidence>
<evidence type="ECO:0000313" key="9">
    <source>
        <dbReference type="Proteomes" id="UP000525078"/>
    </source>
</evidence>
<evidence type="ECO:0000256" key="5">
    <source>
        <dbReference type="ARBA" id="ARBA00023065"/>
    </source>
</evidence>
<evidence type="ECO:0000256" key="6">
    <source>
        <dbReference type="ARBA" id="ARBA00023136"/>
    </source>
</evidence>
<dbReference type="InterPro" id="IPR024701">
    <property type="entry name" value="VCCN1/2"/>
</dbReference>
<reference evidence="9 10" key="1">
    <citation type="journal article" date="2020" name="bioRxiv">
        <title>Sequence and annotation of 42 cannabis genomes reveals extensive copy number variation in cannabinoid synthesis and pathogen resistance genes.</title>
        <authorList>
            <person name="Mckernan K.J."/>
            <person name="Helbert Y."/>
            <person name="Kane L.T."/>
            <person name="Ebling H."/>
            <person name="Zhang L."/>
            <person name="Liu B."/>
            <person name="Eaton Z."/>
            <person name="Mclaughlin S."/>
            <person name="Kingan S."/>
            <person name="Baybayan P."/>
            <person name="Concepcion G."/>
            <person name="Jordan M."/>
            <person name="Riva A."/>
            <person name="Barbazuk W."/>
            <person name="Harkins T."/>
        </authorList>
    </citation>
    <scope>NUCLEOTIDE SEQUENCE [LARGE SCALE GENOMIC DNA]</scope>
    <source>
        <strain evidence="9 10">cv. Jamaican Lion 4</strain>
        <strain evidence="8">Father</strain>
        <strain evidence="7">Mother</strain>
        <tissue evidence="8">Leaf</tissue>
    </source>
</reference>
<protein>
    <submittedName>
        <fullName evidence="8">Uncharacterized protein</fullName>
    </submittedName>
</protein>
<keyword evidence="6" id="KW-0472">Membrane</keyword>